<dbReference type="CDD" id="cd03469">
    <property type="entry name" value="Rieske_RO_Alpha_N"/>
    <property type="match status" value="1"/>
</dbReference>
<protein>
    <submittedName>
        <fullName evidence="9">Aromatic ring-hydroxylating dioxygenase subunit alpha</fullName>
    </submittedName>
</protein>
<evidence type="ECO:0000256" key="4">
    <source>
        <dbReference type="ARBA" id="ARBA00023002"/>
    </source>
</evidence>
<dbReference type="SUPFAM" id="SSF55961">
    <property type="entry name" value="Bet v1-like"/>
    <property type="match status" value="1"/>
</dbReference>
<proteinExistence type="predicted"/>
<keyword evidence="6" id="KW-0411">Iron-sulfur</keyword>
<dbReference type="SUPFAM" id="SSF50022">
    <property type="entry name" value="ISP domain"/>
    <property type="match status" value="1"/>
</dbReference>
<feature type="domain" description="Rieske" evidence="8">
    <location>
        <begin position="70"/>
        <end position="179"/>
    </location>
</feature>
<dbReference type="Proteomes" id="UP001143304">
    <property type="component" value="Unassembled WGS sequence"/>
</dbReference>
<organism evidence="9 10">
    <name type="scientific">Candidatus Marimicrobium litorale</name>
    <dbReference type="NCBI Taxonomy" id="2518991"/>
    <lineage>
        <taxon>Bacteria</taxon>
        <taxon>Pseudomonadati</taxon>
        <taxon>Pseudomonadota</taxon>
        <taxon>Gammaproteobacteria</taxon>
        <taxon>Cellvibrionales</taxon>
        <taxon>Halieaceae</taxon>
        <taxon>Marimicrobium</taxon>
    </lineage>
</organism>
<evidence type="ECO:0000256" key="3">
    <source>
        <dbReference type="ARBA" id="ARBA00022723"/>
    </source>
</evidence>
<evidence type="ECO:0000256" key="7">
    <source>
        <dbReference type="SAM" id="MobiDB-lite"/>
    </source>
</evidence>
<dbReference type="Gene3D" id="3.90.380.10">
    <property type="entry name" value="Naphthalene 1,2-dioxygenase Alpha Subunit, Chain A, domain 1"/>
    <property type="match status" value="1"/>
</dbReference>
<evidence type="ECO:0000256" key="2">
    <source>
        <dbReference type="ARBA" id="ARBA00022714"/>
    </source>
</evidence>
<name>A0ABT3T3E8_9GAMM</name>
<dbReference type="InterPro" id="IPR001663">
    <property type="entry name" value="Rng_hydr_dOase-A"/>
</dbReference>
<dbReference type="Pfam" id="PF00848">
    <property type="entry name" value="Ring_hydroxyl_A"/>
    <property type="match status" value="1"/>
</dbReference>
<dbReference type="InterPro" id="IPR036922">
    <property type="entry name" value="Rieske_2Fe-2S_sf"/>
</dbReference>
<evidence type="ECO:0000313" key="10">
    <source>
        <dbReference type="Proteomes" id="UP001143304"/>
    </source>
</evidence>
<dbReference type="InterPro" id="IPR015879">
    <property type="entry name" value="Ring_hydroxy_dOase_asu_C_dom"/>
</dbReference>
<comment type="caution">
    <text evidence="9">The sequence shown here is derived from an EMBL/GenBank/DDBJ whole genome shotgun (WGS) entry which is preliminary data.</text>
</comment>
<comment type="cofactor">
    <cofactor evidence="1">
        <name>Fe cation</name>
        <dbReference type="ChEBI" id="CHEBI:24875"/>
    </cofactor>
</comment>
<dbReference type="PANTHER" id="PTHR43756">
    <property type="entry name" value="CHOLINE MONOOXYGENASE, CHLOROPLASTIC"/>
    <property type="match status" value="1"/>
</dbReference>
<evidence type="ECO:0000313" key="9">
    <source>
        <dbReference type="EMBL" id="MCX2976776.1"/>
    </source>
</evidence>
<dbReference type="RefSeq" id="WP_279248517.1">
    <property type="nucleotide sequence ID" value="NZ_SHNO01000001.1"/>
</dbReference>
<evidence type="ECO:0000259" key="8">
    <source>
        <dbReference type="PROSITE" id="PS51296"/>
    </source>
</evidence>
<dbReference type="InterPro" id="IPR017941">
    <property type="entry name" value="Rieske_2Fe-2S"/>
</dbReference>
<evidence type="ECO:0000256" key="1">
    <source>
        <dbReference type="ARBA" id="ARBA00001962"/>
    </source>
</evidence>
<dbReference type="CDD" id="cd08882">
    <property type="entry name" value="RHO_alpha_C_MupW-like"/>
    <property type="match status" value="1"/>
</dbReference>
<dbReference type="PROSITE" id="PS51296">
    <property type="entry name" value="RIESKE"/>
    <property type="match status" value="1"/>
</dbReference>
<keyword evidence="2" id="KW-0001">2Fe-2S</keyword>
<sequence>MPKQQKPIPGQARASGPSVLDTLSADSIAPPDPLLDSQYEFLGDGDIPFERYTSESYRQREVRELWSRSWQWACREEHLPDVGDTYTYDIGPYSVIVVRSKPDTIQAFLNSCTHRGTRILGGQGSGYGAAFTCPFHGWSWELDGSIRNIPGRWDFPHVCNETHDLQAVNCQLWGGFVFINLDLDAKPLASYLDILPQHFQHFPLERRRIKVHVQKTLPANWKAAQEAFMEAYHNFETHDSPNGGNTQYDVFGKYVSRFIHNIGNYSPESLQDYPGDKWRRPALTEDEQLAFLSVFNLEYGAVPEGGSAREIAAQKLRDYFGESLGIDFSEVSECLMLDSIEYHLFPNMFFFAGINVPMVYRFRPNGEDVESSIFDLFILEPLSEGEPHPEPPEPHFLDVEQSYTEVKELGWLAPVYDEDTGNLDLQQKGFKTSRKTGLTLGNYQEARIRRVHLTLDEFMPETGE</sequence>
<dbReference type="PANTHER" id="PTHR43756:SF5">
    <property type="entry name" value="CHOLINE MONOOXYGENASE, CHLOROPLASTIC"/>
    <property type="match status" value="1"/>
</dbReference>
<evidence type="ECO:0000256" key="5">
    <source>
        <dbReference type="ARBA" id="ARBA00023004"/>
    </source>
</evidence>
<keyword evidence="3" id="KW-0479">Metal-binding</keyword>
<keyword evidence="4" id="KW-0560">Oxidoreductase</keyword>
<keyword evidence="9" id="KW-0223">Dioxygenase</keyword>
<keyword evidence="10" id="KW-1185">Reference proteome</keyword>
<feature type="region of interest" description="Disordered" evidence="7">
    <location>
        <begin position="1"/>
        <end position="31"/>
    </location>
</feature>
<gene>
    <name evidence="9" type="ORF">EYC82_05355</name>
</gene>
<accession>A0ABT3T3E8</accession>
<reference evidence="9" key="1">
    <citation type="submission" date="2019-02" db="EMBL/GenBank/DDBJ databases">
        <authorList>
            <person name="Li S.-H."/>
        </authorList>
    </citation>
    <scope>NUCLEOTIDE SEQUENCE</scope>
    <source>
        <strain evidence="9">IMCC11814</strain>
    </source>
</reference>
<dbReference type="GO" id="GO:0051213">
    <property type="term" value="F:dioxygenase activity"/>
    <property type="evidence" value="ECO:0007669"/>
    <property type="project" value="UniProtKB-KW"/>
</dbReference>
<keyword evidence="5" id="KW-0408">Iron</keyword>
<evidence type="ECO:0000256" key="6">
    <source>
        <dbReference type="ARBA" id="ARBA00023014"/>
    </source>
</evidence>
<dbReference type="Pfam" id="PF00355">
    <property type="entry name" value="Rieske"/>
    <property type="match status" value="1"/>
</dbReference>
<dbReference type="PRINTS" id="PR00090">
    <property type="entry name" value="RNGDIOXGNASE"/>
</dbReference>
<dbReference type="Gene3D" id="2.102.10.10">
    <property type="entry name" value="Rieske [2Fe-2S] iron-sulphur domain"/>
    <property type="match status" value="1"/>
</dbReference>
<dbReference type="EMBL" id="SHNO01000001">
    <property type="protein sequence ID" value="MCX2976776.1"/>
    <property type="molecule type" value="Genomic_DNA"/>
</dbReference>